<dbReference type="Pfam" id="PF00063">
    <property type="entry name" value="Myosin_head"/>
    <property type="match status" value="1"/>
</dbReference>
<dbReference type="Gene3D" id="2.30.30.40">
    <property type="entry name" value="SH3 Domains"/>
    <property type="match status" value="1"/>
</dbReference>
<dbReference type="EMBL" id="OX395127">
    <property type="protein sequence ID" value="CAI5766033.1"/>
    <property type="molecule type" value="Genomic_DNA"/>
</dbReference>
<feature type="compositionally biased region" description="Polar residues" evidence="13">
    <location>
        <begin position="520"/>
        <end position="546"/>
    </location>
</feature>
<evidence type="ECO:0000259" key="16">
    <source>
        <dbReference type="PROSITE" id="PS50057"/>
    </source>
</evidence>
<evidence type="ECO:0000256" key="2">
    <source>
        <dbReference type="ARBA" id="ARBA00008314"/>
    </source>
</evidence>
<keyword evidence="14" id="KW-0732">Signal</keyword>
<feature type="domain" description="FERM" evidence="16">
    <location>
        <begin position="3172"/>
        <end position="3470"/>
    </location>
</feature>
<dbReference type="Pfam" id="PF00373">
    <property type="entry name" value="FERM_M"/>
    <property type="match status" value="1"/>
</dbReference>
<dbReference type="Gene3D" id="2.30.29.30">
    <property type="entry name" value="Pleckstrin-homology domain (PH domain)/Phosphotyrosine-binding domain (PTB)"/>
    <property type="match status" value="1"/>
</dbReference>
<dbReference type="Pfam" id="PF00612">
    <property type="entry name" value="IQ"/>
    <property type="match status" value="1"/>
</dbReference>
<keyword evidence="3 11" id="KW-0728">SH3 domain</keyword>
<dbReference type="PROSITE" id="PS51456">
    <property type="entry name" value="MYOSIN_MOTOR"/>
    <property type="match status" value="1"/>
</dbReference>
<dbReference type="InterPro" id="IPR059004">
    <property type="entry name" value="MYO15"/>
</dbReference>
<dbReference type="InterPro" id="IPR019748">
    <property type="entry name" value="FERM_central"/>
</dbReference>
<dbReference type="Gene3D" id="1.20.5.190">
    <property type="match status" value="1"/>
</dbReference>
<dbReference type="InterPro" id="IPR038185">
    <property type="entry name" value="MyTH4_dom_sf"/>
</dbReference>
<evidence type="ECO:0000256" key="14">
    <source>
        <dbReference type="SAM" id="SignalP"/>
    </source>
</evidence>
<feature type="region of interest" description="Disordered" evidence="13">
    <location>
        <begin position="2141"/>
        <end position="2166"/>
    </location>
</feature>
<feature type="compositionally biased region" description="Low complexity" evidence="13">
    <location>
        <begin position="2409"/>
        <end position="2419"/>
    </location>
</feature>
<feature type="compositionally biased region" description="Basic and acidic residues" evidence="13">
    <location>
        <begin position="414"/>
        <end position="436"/>
    </location>
</feature>
<dbReference type="PROSITE" id="PS50096">
    <property type="entry name" value="IQ"/>
    <property type="match status" value="2"/>
</dbReference>
<dbReference type="Proteomes" id="UP001178461">
    <property type="component" value="Chromosome 2"/>
</dbReference>
<evidence type="ECO:0000256" key="7">
    <source>
        <dbReference type="ARBA" id="ARBA00022840"/>
    </source>
</evidence>
<feature type="compositionally biased region" description="Basic residues" evidence="13">
    <location>
        <begin position="236"/>
        <end position="249"/>
    </location>
</feature>
<dbReference type="Pfam" id="PF00784">
    <property type="entry name" value="MyTH4"/>
    <property type="match status" value="2"/>
</dbReference>
<dbReference type="Gene3D" id="3.30.70.1590">
    <property type="match status" value="1"/>
</dbReference>
<dbReference type="PRINTS" id="PR00193">
    <property type="entry name" value="MYOSINHEAVY"/>
</dbReference>
<evidence type="ECO:0000256" key="3">
    <source>
        <dbReference type="ARBA" id="ARBA00022443"/>
    </source>
</evidence>
<dbReference type="InterPro" id="IPR000048">
    <property type="entry name" value="IQ_motif_EF-hand-BS"/>
</dbReference>
<feature type="compositionally biased region" description="Basic and acidic residues" evidence="13">
    <location>
        <begin position="155"/>
        <end position="210"/>
    </location>
</feature>
<feature type="compositionally biased region" description="Basic and acidic residues" evidence="13">
    <location>
        <begin position="112"/>
        <end position="121"/>
    </location>
</feature>
<dbReference type="CDD" id="cd23767">
    <property type="entry name" value="IQCD"/>
    <property type="match status" value="1"/>
</dbReference>
<dbReference type="InterPro" id="IPR035963">
    <property type="entry name" value="FERM_2"/>
</dbReference>
<evidence type="ECO:0000313" key="19">
    <source>
        <dbReference type="EMBL" id="CAI5766033.1"/>
    </source>
</evidence>
<evidence type="ECO:0000256" key="13">
    <source>
        <dbReference type="SAM" id="MobiDB-lite"/>
    </source>
</evidence>
<dbReference type="SMART" id="SM00139">
    <property type="entry name" value="MyTH4"/>
    <property type="match status" value="2"/>
</dbReference>
<feature type="compositionally biased region" description="Basic and acidic residues" evidence="13">
    <location>
        <begin position="2451"/>
        <end position="2468"/>
    </location>
</feature>
<dbReference type="InterPro" id="IPR036961">
    <property type="entry name" value="Kinesin_motor_dom_sf"/>
</dbReference>
<feature type="region of interest" description="Disordered" evidence="13">
    <location>
        <begin position="2330"/>
        <end position="2653"/>
    </location>
</feature>
<keyword evidence="9 12" id="KW-0505">Motor protein</keyword>
<feature type="compositionally biased region" description="Basic and acidic residues" evidence="13">
    <location>
        <begin position="2558"/>
        <end position="2567"/>
    </location>
</feature>
<feature type="compositionally biased region" description="Pro residues" evidence="13">
    <location>
        <begin position="2617"/>
        <end position="2639"/>
    </location>
</feature>
<dbReference type="SMART" id="SM00015">
    <property type="entry name" value="IQ"/>
    <property type="match status" value="2"/>
</dbReference>
<feature type="compositionally biased region" description="Low complexity" evidence="13">
    <location>
        <begin position="2579"/>
        <end position="2588"/>
    </location>
</feature>
<dbReference type="SMART" id="SM00242">
    <property type="entry name" value="MYSc"/>
    <property type="match status" value="1"/>
</dbReference>
<dbReference type="InterPro" id="IPR011993">
    <property type="entry name" value="PH-like_dom_sf"/>
</dbReference>
<feature type="compositionally biased region" description="Basic and acidic residues" evidence="13">
    <location>
        <begin position="2361"/>
        <end position="2397"/>
    </location>
</feature>
<dbReference type="SMART" id="SM00326">
    <property type="entry name" value="SH3"/>
    <property type="match status" value="1"/>
</dbReference>
<feature type="compositionally biased region" description="Basic and acidic residues" evidence="13">
    <location>
        <begin position="268"/>
        <end position="285"/>
    </location>
</feature>
<dbReference type="PROSITE" id="PS50057">
    <property type="entry name" value="FERM_3"/>
    <property type="match status" value="1"/>
</dbReference>
<feature type="compositionally biased region" description="Polar residues" evidence="13">
    <location>
        <begin position="2502"/>
        <end position="2526"/>
    </location>
</feature>
<feature type="compositionally biased region" description="Polar residues" evidence="13">
    <location>
        <begin position="981"/>
        <end position="991"/>
    </location>
</feature>
<organism evidence="19 20">
    <name type="scientific">Podarcis lilfordi</name>
    <name type="common">Lilford's wall lizard</name>
    <dbReference type="NCBI Taxonomy" id="74358"/>
    <lineage>
        <taxon>Eukaryota</taxon>
        <taxon>Metazoa</taxon>
        <taxon>Chordata</taxon>
        <taxon>Craniata</taxon>
        <taxon>Vertebrata</taxon>
        <taxon>Euteleostomi</taxon>
        <taxon>Lepidosauria</taxon>
        <taxon>Squamata</taxon>
        <taxon>Bifurcata</taxon>
        <taxon>Unidentata</taxon>
        <taxon>Episquamata</taxon>
        <taxon>Laterata</taxon>
        <taxon>Lacertibaenia</taxon>
        <taxon>Lacertidae</taxon>
        <taxon>Podarcis</taxon>
    </lineage>
</organism>
<evidence type="ECO:0000259" key="15">
    <source>
        <dbReference type="PROSITE" id="PS50002"/>
    </source>
</evidence>
<dbReference type="PANTHER" id="PTHR22692">
    <property type="entry name" value="MYOSIN VII, XV"/>
    <property type="match status" value="1"/>
</dbReference>
<dbReference type="Pfam" id="PF07653">
    <property type="entry name" value="SH3_2"/>
    <property type="match status" value="1"/>
</dbReference>
<dbReference type="InterPro" id="IPR027417">
    <property type="entry name" value="P-loop_NTPase"/>
</dbReference>
<dbReference type="InterPro" id="IPR001609">
    <property type="entry name" value="Myosin_head_motor_dom-like"/>
</dbReference>
<dbReference type="InterPro" id="IPR000857">
    <property type="entry name" value="MyTH4_dom"/>
</dbReference>
<feature type="domain" description="MyTH4" evidence="17">
    <location>
        <begin position="3014"/>
        <end position="3166"/>
    </location>
</feature>
<evidence type="ECO:0000256" key="11">
    <source>
        <dbReference type="PROSITE-ProRule" id="PRU00192"/>
    </source>
</evidence>
<keyword evidence="10 12" id="KW-0009">Actin-binding</keyword>
<feature type="domain" description="MyTH4" evidence="17">
    <location>
        <begin position="1899"/>
        <end position="2050"/>
    </location>
</feature>
<dbReference type="SUPFAM" id="SSF50044">
    <property type="entry name" value="SH3-domain"/>
    <property type="match status" value="1"/>
</dbReference>
<feature type="compositionally biased region" description="Basic and acidic residues" evidence="13">
    <location>
        <begin position="467"/>
        <end position="483"/>
    </location>
</feature>
<dbReference type="InterPro" id="IPR001452">
    <property type="entry name" value="SH3_domain"/>
</dbReference>
<feature type="chain" id="PRO_5041373815" evidence="14">
    <location>
        <begin position="19"/>
        <end position="3470"/>
    </location>
</feature>
<reference evidence="19" key="1">
    <citation type="submission" date="2022-12" db="EMBL/GenBank/DDBJ databases">
        <authorList>
            <person name="Alioto T."/>
            <person name="Alioto T."/>
            <person name="Gomez Garrido J."/>
        </authorList>
    </citation>
    <scope>NUCLEOTIDE SEQUENCE</scope>
</reference>
<feature type="compositionally biased region" description="Polar residues" evidence="13">
    <location>
        <begin position="391"/>
        <end position="402"/>
    </location>
</feature>
<keyword evidence="4" id="KW-0963">Cytoplasm</keyword>
<dbReference type="GO" id="GO:0003779">
    <property type="term" value="F:actin binding"/>
    <property type="evidence" value="ECO:0007669"/>
    <property type="project" value="UniProtKB-KW"/>
</dbReference>
<gene>
    <name evidence="19" type="ORF">PODLI_1B011348</name>
</gene>
<keyword evidence="7 12" id="KW-0067">ATP-binding</keyword>
<name>A0AA35JWG9_9SAUR</name>
<feature type="compositionally biased region" description="Basic and acidic residues" evidence="13">
    <location>
        <begin position="2338"/>
        <end position="2352"/>
    </location>
</feature>
<evidence type="ECO:0000256" key="12">
    <source>
        <dbReference type="PROSITE-ProRule" id="PRU00782"/>
    </source>
</evidence>
<evidence type="ECO:0000313" key="20">
    <source>
        <dbReference type="Proteomes" id="UP001178461"/>
    </source>
</evidence>
<keyword evidence="8 12" id="KW-0518">Myosin</keyword>
<evidence type="ECO:0000256" key="6">
    <source>
        <dbReference type="ARBA" id="ARBA00022741"/>
    </source>
</evidence>
<comment type="similarity">
    <text evidence="2 12">Belongs to the TRAFAC class myosin-kinesin ATPase superfamily. Myosin family.</text>
</comment>
<feature type="compositionally biased region" description="Polar residues" evidence="13">
    <location>
        <begin position="449"/>
        <end position="460"/>
    </location>
</feature>
<keyword evidence="6 12" id="KW-0547">Nucleotide-binding</keyword>
<dbReference type="InterPro" id="IPR051567">
    <property type="entry name" value="Unconventional_Myosin_ATPase"/>
</dbReference>
<dbReference type="Gene3D" id="1.25.40.530">
    <property type="entry name" value="MyTH4 domain"/>
    <property type="match status" value="2"/>
</dbReference>
<dbReference type="Gene3D" id="3.40.850.10">
    <property type="entry name" value="Kinesin motor domain"/>
    <property type="match status" value="1"/>
</dbReference>
<dbReference type="SUPFAM" id="SSF52540">
    <property type="entry name" value="P-loop containing nucleoside triphosphate hydrolases"/>
    <property type="match status" value="1"/>
</dbReference>
<evidence type="ECO:0000256" key="10">
    <source>
        <dbReference type="ARBA" id="ARBA00023203"/>
    </source>
</evidence>
<dbReference type="GO" id="GO:0016459">
    <property type="term" value="C:myosin complex"/>
    <property type="evidence" value="ECO:0007669"/>
    <property type="project" value="UniProtKB-KW"/>
</dbReference>
<feature type="domain" description="SH3" evidence="15">
    <location>
        <begin position="2862"/>
        <end position="2923"/>
    </location>
</feature>
<sequence>MLPAFLSSVSCFLRISLYLQSTSLYCSYIDLHFSPSILAEPKFAMKVDSIRLHRTLTSDLITANPIVGIEREEIGRMAPSRSKAERKTSREQKAEHGSQVITTHVSRKNKKHVDESKNQDRRLKKRKSNERNNSEDSSSDEDGVPVVSVQGPAKGKGEVRRLKEGRKSSFKKEGKEKRSSKVRECHSDRRHEQLMCKGEKNERRVVRQDDQISGQWHNASAKSAESKDAEDNEKHNLKRKRKKQPSKRKNIADTESLTIENEQGSPWKKQESYQRSHTESKEQCKRKPRYKASGKTTREKSGGHKKTHTGKSARILSKANPVDSEGSSSSSSSNSQDKYSLNQRMGDKETGKDKFKVRERRQNSLEDEDEELCSKKVLPAIGEDQPAGKTSDCQELQETASESEGKSEIIAARQEAENEESHSEIDEKIKGSDKRYVARKVTASDNDEQSGNSDNCSSSPTEEESNDGEHENLSEKGSGKEASDYEQSIPGSEEEESETSSFAKRKSRNKKRSKLLKFGSNKNPQENHQTEENLSVSDKTTTSSLQLIKHKSEYCGKTDPSKQGMHLEEQTSRDASSRVDAVALLEKRYSHLTSQSQILLSLKSRHKDAKAKLLTSGSCPKAAEIGSDLKKAGSIHPKKSTKRNDKIVSRAKEIKESSLSTASSSNVNTRKLSVEKKKKIGKVTGNVKMASNQVLETREEEELVEEQTVEDAVGKGTISSKQTRSKSLQTLSAFKKVTHWLSHKPPKKASLKERFLRVARAVGLSGWLFKKFGKKKRSNKSFGFRRRMAIRIVGTVGLAKRCGRPFHDSTGEQMKKHLCKKGSSCSLLECDQTGDEDTVVNKELEEGARSSRNFPCNEDNLKPLLMNLSGQTEEEKSSITDAKFAIVFPRVHQLVKSKNASLEVDCSGPQLQSCDQPSRKTIISVQPDVKLQHEYSKPNGQRNSQVLPCSPQADVSIPVEGRVLQDSVPSSLGEDDKADLTQRSTPETVDQVHWTQHQPFTCDPTAWLNSETLLPRFTIENLSKWTLYKEQDLAKSSRSKKALQGRWEAEDVTEDVLEMDMMQKQMYRDEDCYMEFEKVEDLSRLEEVSESSVLLCLKKRFHRNFIYTYIGHILICINPFKPLSLFSEDVVIQYQNGLLSRNAPHIFAITEMAYAFSQSSEKEQCIVLSGHSGSGKTETAKAIILYLSRLYQRQESHGIKQPSDVLPILESFGSAKTILNDNSSRFGKFLHVHLRHGFMVGTSISQYLLEKSRVVFQGRGERSFHVFYELLCGLPVGQKEELYLQEAETYFYLNQGRVCELPGKRDDHDFLVLIKALQTIGLSSDQLNSIWAVLSGILQLGNICFTSCEKESSEFALIPSETEIQIVASLLHISADLLQRAITHRVTETCYDRIFTPLSVESAIDARDAIAKVLYSLLFEWLLMKINEWLAPLEMDSTVGIVDIYGFEDLGVNSLEQLCINFANEHLQHFFSRIVITQEEEEYAEEDLTWSPVSKIPSESCLDLIAAKPHGIMCILDDQTLLSQATDHTFLQKCHYHHANSSWYVKPKLPLPVFTVQHYAGPVTYQVHKFLNKNHDLLRTEVLEIFSHSHHKLVSHLFEKVKEQQMNQREPGSGTRVQGPTHQASTLVSRFQHSLQDLTAKLDRSHIFFVRCIKPNSKKVPNIFDTEYVASQLRHSGILEAICIRKEGYPIRIPFRHFLIRYGVLAGRGQNSLQERDGCATVLSQVVGDLSELYQIGVTKVFLKEKARQMLERRWNQKLSWAIVTLQRNLRGLINRRRFQVFKEKALVIQAHFRGYLARKRYQRLKKTLMRFGVAMLVSRPLTHKRRQYQDVRRLEIPAELAALLRLAEGHHHAQINQVTEVSPPEVKAKADLSLPPDINSFPFSSFIRSHFQEVGFPALGQPLQQPLTRLDGEQRQSALQLNKVILRFINDKDLQDWEEKLLGNYIASRGLASLSLRNELLSQVASQVWKNPDLEQGQRGCVLMAALLGSFAPSPALEKPLLKFVSDHGLDGYNGVCQRKLLMSMKQMESDPEVSRSFPPTQLEWTANQRKGKMVLDVYTYKEERLSAEVESWTTGEQYAGWILSSRGLDTVPRGWSVSMFTGKAWQDLPGCDFVLDLIGEIEEGNWPSESSPDYPITPEWDESYSYQSSSDRMPLDIPPAPGIRAPSVPPPPLPPDLDNIAHSESSYRGSSRSAGGLDHYVDGLFMPLLHHGARSQTPDMESEGNLTGRMKGGGKIGPTHHGAFSGYSGMMNMPSYQPMPVMGGMMPATMPMMPTLGGMGTMPAMAMPQPQPIMPSVDPNQIAAQQQAFINQQAMLMAQQMTLQAMTISQQQQQKEQQRQQKDRSPELSRPRRTSPQRRSPEFSRRSRASEQERSPESSRPRRVSPQERSPESSRPRRLSPPPHLPAPAAKPKSLKSTTKQDASVPDLQESPSPPPAPIPLLHGNQSSDIREDPISRESFQKKVEFFQKIGQQKSHVKKAPPSPKRWTPPNKPSSEDQETSPQPNSGSPHSTQTENDQHSQPTQEIRRIIKTHKAQPVPPPKPIIPLRNVSKPFVKKNDPKEEALAKLGIVGHSQLSSASPEGSPQASPPPLPPPGKLSSSIKEKQLPLMNLFARPPPTSPPNPEVPPPPIQPPPALPSDYASEETGMRDSAQTVVEDGGIRTQLLGHSASVTFSYANPTWKLFLRKEVFYPKENFSHPYCLNLLCDQIMTDTYSESCIRISKEEKRKMKDLLVEFQVGMDASSILDDGIKKRIVVAARDNWANYFSRLFPVKGENGSDVQILGVSHRGLRLLKRAKAASFNAEQLKTLCSYSYSDVLSLELMDRNTLQFSLKDEQLILHSRKARQIKTMVELFLLELKKDSNYVIALRSYVTDDKSLLSLKKGDFIQLLRMEGLEPGWQFGSVGGRSGLFPSSMVQPVAAPTYHRFHPNRTNRQEAVRKSLRRETQLERNISKENLTSSLESEVNSTTASTPPCNYTMTEFAATHFQEAQSALGWKGMSAEQKDPALMVQHTKEPIKESLLFYSDGKMNDLATKNFLTLMRFMGDQPGLKSKDEVDYVYEILQLCKEKENLCDEVYCQVIKQITRNPSQESCLRGWRLLGLLTGYFLPSSILMPYATKYLQQASSDPSSSTEIARICQSNLRKMVMYGGRRHLPFRVETEALLKGRGSRHVSVNLPGGMRYNTKIKTFTVAADIMKEIAEQMGVTEPEEIQEFAILANKDNGKIVRPLRQTEYIHDYLLEGSSVELEFCRITWRTPLHFENDMYINLHFNQVLQNYMKGKLLLPHTRELEKLVCALSLLQHWAKGAGSVPSIEELVSYIPDDVARLINPVIVQNSVTYQLKTTNQLERQEAKISFIEHVIQLPLFGYNVYTVEKISTLGIPTPCFVGVNEEQIIVVNGKTQNLHSLIPLATIQRMRTLRPMNESGLPGLEINYGSAADPKTIWFELKQAKALYHTTAIILEETESEA</sequence>
<feature type="compositionally biased region" description="Pro residues" evidence="13">
    <location>
        <begin position="2589"/>
        <end position="2598"/>
    </location>
</feature>
<dbReference type="InterPro" id="IPR000299">
    <property type="entry name" value="FERM_domain"/>
</dbReference>
<dbReference type="Gene3D" id="1.10.10.820">
    <property type="match status" value="1"/>
</dbReference>
<dbReference type="Gene3D" id="1.20.58.530">
    <property type="match status" value="1"/>
</dbReference>
<dbReference type="PANTHER" id="PTHR22692:SF16">
    <property type="entry name" value="MYOSIN XVB"/>
    <property type="match status" value="1"/>
</dbReference>
<feature type="region of interest" description="Disordered" evidence="13">
    <location>
        <begin position="964"/>
        <end position="991"/>
    </location>
</feature>
<feature type="compositionally biased region" description="Basic residues" evidence="13">
    <location>
        <begin position="503"/>
        <end position="515"/>
    </location>
</feature>
<evidence type="ECO:0000259" key="17">
    <source>
        <dbReference type="PROSITE" id="PS51016"/>
    </source>
</evidence>
<evidence type="ECO:0000259" key="18">
    <source>
        <dbReference type="PROSITE" id="PS51456"/>
    </source>
</evidence>
<dbReference type="Pfam" id="PF26570">
    <property type="entry name" value="MYO15"/>
    <property type="match status" value="1"/>
</dbReference>
<dbReference type="InterPro" id="IPR036028">
    <property type="entry name" value="SH3-like_dom_sf"/>
</dbReference>
<feature type="compositionally biased region" description="Polar residues" evidence="13">
    <location>
        <begin position="253"/>
        <end position="264"/>
    </location>
</feature>
<feature type="compositionally biased region" description="Basic and acidic residues" evidence="13">
    <location>
        <begin position="345"/>
        <end position="364"/>
    </location>
</feature>
<keyword evidence="5" id="KW-0677">Repeat</keyword>
<evidence type="ECO:0000256" key="5">
    <source>
        <dbReference type="ARBA" id="ARBA00022737"/>
    </source>
</evidence>
<dbReference type="Gene3D" id="1.20.120.720">
    <property type="entry name" value="Myosin VI head, motor domain, U50 subdomain"/>
    <property type="match status" value="1"/>
</dbReference>
<evidence type="ECO:0000256" key="4">
    <source>
        <dbReference type="ARBA" id="ARBA00022490"/>
    </source>
</evidence>
<feature type="signal peptide" evidence="14">
    <location>
        <begin position="1"/>
        <end position="18"/>
    </location>
</feature>
<dbReference type="SUPFAM" id="SSF47031">
    <property type="entry name" value="Second domain of FERM"/>
    <property type="match status" value="1"/>
</dbReference>
<feature type="domain" description="Myosin motor" evidence="18">
    <location>
        <begin position="1077"/>
        <end position="1756"/>
    </location>
</feature>
<dbReference type="PROSITE" id="PS51016">
    <property type="entry name" value="MYTH4"/>
    <property type="match status" value="2"/>
</dbReference>
<feature type="compositionally biased region" description="Basic and acidic residues" evidence="13">
    <location>
        <begin position="224"/>
        <end position="235"/>
    </location>
</feature>
<comment type="subcellular location">
    <subcellularLocation>
        <location evidence="1">Cytoplasm</location>
    </subcellularLocation>
</comment>
<dbReference type="GO" id="GO:0005737">
    <property type="term" value="C:cytoplasm"/>
    <property type="evidence" value="ECO:0007669"/>
    <property type="project" value="UniProtKB-SubCell"/>
</dbReference>
<evidence type="ECO:0000256" key="9">
    <source>
        <dbReference type="ARBA" id="ARBA00023175"/>
    </source>
</evidence>
<feature type="region of interest" description="Disordered" evidence="13">
    <location>
        <begin position="72"/>
        <end position="576"/>
    </location>
</feature>
<evidence type="ECO:0000256" key="8">
    <source>
        <dbReference type="ARBA" id="ARBA00023123"/>
    </source>
</evidence>
<feature type="region of interest" description="Actin-binding" evidence="12">
    <location>
        <begin position="1635"/>
        <end position="1657"/>
    </location>
</feature>
<feature type="compositionally biased region" description="Basic and acidic residues" evidence="13">
    <location>
        <begin position="550"/>
        <end position="576"/>
    </location>
</feature>
<dbReference type="PROSITE" id="PS50002">
    <property type="entry name" value="SH3"/>
    <property type="match status" value="1"/>
</dbReference>
<feature type="binding site" evidence="12">
    <location>
        <begin position="1170"/>
        <end position="1177"/>
    </location>
    <ligand>
        <name>ATP</name>
        <dbReference type="ChEBI" id="CHEBI:30616"/>
    </ligand>
</feature>
<keyword evidence="20" id="KW-1185">Reference proteome</keyword>
<evidence type="ECO:0000256" key="1">
    <source>
        <dbReference type="ARBA" id="ARBA00004496"/>
    </source>
</evidence>
<protein>
    <submittedName>
        <fullName evidence="19">Myosin XVB</fullName>
    </submittedName>
</protein>
<proteinExistence type="inferred from homology"/>
<accession>A0AA35JWG9</accession>
<dbReference type="GO" id="GO:0003774">
    <property type="term" value="F:cytoskeletal motor activity"/>
    <property type="evidence" value="ECO:0007669"/>
    <property type="project" value="UniProtKB-UniRule"/>
</dbReference>
<feature type="compositionally biased region" description="Basic and acidic residues" evidence="13">
    <location>
        <begin position="82"/>
        <end position="96"/>
    </location>
</feature>
<feature type="compositionally biased region" description="Low complexity" evidence="13">
    <location>
        <begin position="324"/>
        <end position="335"/>
    </location>
</feature>
<dbReference type="GO" id="GO:0005524">
    <property type="term" value="F:ATP binding"/>
    <property type="evidence" value="ECO:0007669"/>
    <property type="project" value="UniProtKB-UniRule"/>
</dbReference>